<evidence type="ECO:0000256" key="1">
    <source>
        <dbReference type="SAM" id="MobiDB-lite"/>
    </source>
</evidence>
<dbReference type="EMBL" id="LR134363">
    <property type="protein sequence ID" value="VEG75112.1"/>
    <property type="molecule type" value="Genomic_DNA"/>
</dbReference>
<proteinExistence type="predicted"/>
<feature type="region of interest" description="Disordered" evidence="1">
    <location>
        <begin position="78"/>
        <end position="141"/>
    </location>
</feature>
<organism evidence="2 3">
    <name type="scientific">Actinomyces slackii</name>
    <dbReference type="NCBI Taxonomy" id="52774"/>
    <lineage>
        <taxon>Bacteria</taxon>
        <taxon>Bacillati</taxon>
        <taxon>Actinomycetota</taxon>
        <taxon>Actinomycetes</taxon>
        <taxon>Actinomycetales</taxon>
        <taxon>Actinomycetaceae</taxon>
        <taxon>Actinomyces</taxon>
    </lineage>
</organism>
<dbReference type="RefSeq" id="WP_026427763.1">
    <property type="nucleotide sequence ID" value="NZ_LR134363.1"/>
</dbReference>
<reference evidence="2 3" key="1">
    <citation type="submission" date="2018-12" db="EMBL/GenBank/DDBJ databases">
        <authorList>
            <consortium name="Pathogen Informatics"/>
        </authorList>
    </citation>
    <scope>NUCLEOTIDE SEQUENCE [LARGE SCALE GENOMIC DNA]</scope>
    <source>
        <strain evidence="2 3">NCTC11923</strain>
    </source>
</reference>
<sequence>MRAGPIRRPVGLETEFGVLRPGEPGANAVEMSTQIVGAYADISRQGLTDALGDPAPPAHWDYEGEDPLADLRGGRLARAAAHPSQLTDNPWLPAPSPDADPGLTDSTGVDPGARIAPGGSAGSVGSGPDQARPPWGMRPRPSVAEAALPRAAGAVLTNGARLYVDHAHPEYSSPEVLTPRDALIWDRAGEVIARRAMEAHARAGGPGGEIVLYKNNVDGKGAAYGSHENYLLQRDLPLEDIARVLTPFLVTRPIIAGAGRVGIGQRSQTPGFQISQRADYVESPIGLQTTFNRPIINTRDEPHADARRWRRLHVINGDANRFDVPIYLKVASTSLVLWCLERLHSRGEGLGPLARLELSGDAVAEQWALSHDTSLRHELATVSGPRSALDIQRAFLYAVRQAIAEEQAQDHEPLNGGVTASGEVMEALDLWLETLDALEQWAADGTGAAPALVEWVAKLELCQGLRARTGSSWADPRLAALDIQWADLRPGRSVIHALDAAGRIRRLVTPQEVEAAADSPPSGTRAAIRGAAIAQHAAVVGASWTSVVLDLPGRPDLMRLALPDSVAVTADETAAMNQEIGRATRPGGD</sequence>
<feature type="region of interest" description="Disordered" evidence="1">
    <location>
        <begin position="48"/>
        <end position="67"/>
    </location>
</feature>
<dbReference type="GO" id="GO:0019941">
    <property type="term" value="P:modification-dependent protein catabolic process"/>
    <property type="evidence" value="ECO:0007669"/>
    <property type="project" value="InterPro"/>
</dbReference>
<dbReference type="GO" id="GO:0008233">
    <property type="term" value="F:peptidase activity"/>
    <property type="evidence" value="ECO:0007669"/>
    <property type="project" value="TreeGrafter"/>
</dbReference>
<dbReference type="EC" id="3.4.-.-" evidence="2"/>
<keyword evidence="2" id="KW-0378">Hydrolase</keyword>
<gene>
    <name evidence="2" type="primary">dop_1</name>
    <name evidence="2" type="ORF">NCTC11923_01765</name>
</gene>
<dbReference type="PANTHER" id="PTHR42307:SF2">
    <property type="entry name" value="PUP DEAMIDASE_DEPUPYLASE"/>
    <property type="match status" value="1"/>
</dbReference>
<dbReference type="Proteomes" id="UP000276899">
    <property type="component" value="Chromosome"/>
</dbReference>
<dbReference type="Pfam" id="PF03136">
    <property type="entry name" value="Pup_ligase"/>
    <property type="match status" value="1"/>
</dbReference>
<name>A0A448KDY3_9ACTO</name>
<dbReference type="GO" id="GO:0010498">
    <property type="term" value="P:proteasomal protein catabolic process"/>
    <property type="evidence" value="ECO:0007669"/>
    <property type="project" value="InterPro"/>
</dbReference>
<dbReference type="GO" id="GO:0016811">
    <property type="term" value="F:hydrolase activity, acting on carbon-nitrogen (but not peptide) bonds, in linear amides"/>
    <property type="evidence" value="ECO:0007669"/>
    <property type="project" value="TreeGrafter"/>
</dbReference>
<accession>A0A448KDY3</accession>
<dbReference type="GO" id="GO:0005524">
    <property type="term" value="F:ATP binding"/>
    <property type="evidence" value="ECO:0007669"/>
    <property type="project" value="TreeGrafter"/>
</dbReference>
<dbReference type="InterPro" id="IPR004347">
    <property type="entry name" value="Pup_ligase/deamidase"/>
</dbReference>
<dbReference type="KEGG" id="asla:NCTC11923_01765"/>
<dbReference type="GO" id="GO:0070490">
    <property type="term" value="P:protein pupylation"/>
    <property type="evidence" value="ECO:0007669"/>
    <property type="project" value="TreeGrafter"/>
</dbReference>
<keyword evidence="3" id="KW-1185">Reference proteome</keyword>
<dbReference type="PANTHER" id="PTHR42307">
    <property type="entry name" value="PUP DEAMIDASE/DEPUPYLASE"/>
    <property type="match status" value="1"/>
</dbReference>
<dbReference type="STRING" id="1278298.GCA_000428685_00774"/>
<protein>
    <submittedName>
        <fullName evidence="2">Pup deamidase/depupylase</fullName>
        <ecNumber evidence="2">3.4.-.-</ecNumber>
    </submittedName>
</protein>
<dbReference type="AlphaFoldDB" id="A0A448KDY3"/>
<evidence type="ECO:0000313" key="2">
    <source>
        <dbReference type="EMBL" id="VEG75112.1"/>
    </source>
</evidence>
<evidence type="ECO:0000313" key="3">
    <source>
        <dbReference type="Proteomes" id="UP000276899"/>
    </source>
</evidence>